<accession>A0A8J2KLS7</accession>
<protein>
    <submittedName>
        <fullName evidence="2">Uncharacterized protein</fullName>
    </submittedName>
</protein>
<feature type="compositionally biased region" description="Polar residues" evidence="1">
    <location>
        <begin position="74"/>
        <end position="83"/>
    </location>
</feature>
<name>A0A8J2KLS7_9HEXA</name>
<proteinExistence type="predicted"/>
<sequence length="83" mass="9521">MGNLFSKRKKSVNLAAITNDLEEKRESPKEARHFHANYKYQEESDYIKEIMAKRARASEMEDSTLETSELAAKQSISKSPDPD</sequence>
<gene>
    <name evidence="2" type="ORF">AFUS01_LOCUS30719</name>
</gene>
<evidence type="ECO:0000313" key="2">
    <source>
        <dbReference type="EMBL" id="CAG7820321.1"/>
    </source>
</evidence>
<dbReference type="EMBL" id="CAJVCH010475321">
    <property type="protein sequence ID" value="CAG7820321.1"/>
    <property type="molecule type" value="Genomic_DNA"/>
</dbReference>
<feature type="region of interest" description="Disordered" evidence="1">
    <location>
        <begin position="55"/>
        <end position="83"/>
    </location>
</feature>
<evidence type="ECO:0000313" key="3">
    <source>
        <dbReference type="Proteomes" id="UP000708208"/>
    </source>
</evidence>
<dbReference type="Proteomes" id="UP000708208">
    <property type="component" value="Unassembled WGS sequence"/>
</dbReference>
<keyword evidence="3" id="KW-1185">Reference proteome</keyword>
<evidence type="ECO:0000256" key="1">
    <source>
        <dbReference type="SAM" id="MobiDB-lite"/>
    </source>
</evidence>
<comment type="caution">
    <text evidence="2">The sequence shown here is derived from an EMBL/GenBank/DDBJ whole genome shotgun (WGS) entry which is preliminary data.</text>
</comment>
<reference evidence="2" key="1">
    <citation type="submission" date="2021-06" db="EMBL/GenBank/DDBJ databases">
        <authorList>
            <person name="Hodson N. C."/>
            <person name="Mongue J. A."/>
            <person name="Jaron S. K."/>
        </authorList>
    </citation>
    <scope>NUCLEOTIDE SEQUENCE</scope>
</reference>
<dbReference type="AlphaFoldDB" id="A0A8J2KLS7"/>
<organism evidence="2 3">
    <name type="scientific">Allacma fusca</name>
    <dbReference type="NCBI Taxonomy" id="39272"/>
    <lineage>
        <taxon>Eukaryota</taxon>
        <taxon>Metazoa</taxon>
        <taxon>Ecdysozoa</taxon>
        <taxon>Arthropoda</taxon>
        <taxon>Hexapoda</taxon>
        <taxon>Collembola</taxon>
        <taxon>Symphypleona</taxon>
        <taxon>Sminthuridae</taxon>
        <taxon>Allacma</taxon>
    </lineage>
</organism>